<dbReference type="EMBL" id="CP120942">
    <property type="protein sequence ID" value="WFF97659.1"/>
    <property type="molecule type" value="Genomic_DNA"/>
</dbReference>
<proteinExistence type="predicted"/>
<dbReference type="RefSeq" id="WP_146042885.1">
    <property type="nucleotide sequence ID" value="NZ_CP026055.1"/>
</dbReference>
<sequence length="124" mass="14482">MIRSLRKGQTSIEIWYKYGADSIGAKQAEIELMDKHAIFRIRLSPVDKNQSHDADNIFIDNLETISKIIIWDEHIRKNTSKFINSHSEKISFVNLEIVYKKRHAFSSGLRPLDEDGLEFYIKNT</sequence>
<protein>
    <submittedName>
        <fullName evidence="1">Uncharacterized protein</fullName>
    </submittedName>
</protein>
<evidence type="ECO:0000313" key="1">
    <source>
        <dbReference type="EMBL" id="WFF97659.1"/>
    </source>
</evidence>
<evidence type="ECO:0000313" key="2">
    <source>
        <dbReference type="Proteomes" id="UP001218423"/>
    </source>
</evidence>
<reference evidence="1" key="1">
    <citation type="submission" date="2023-03" db="EMBL/GenBank/DDBJ databases">
        <title>Aeromonas caviae strain AC1520.</title>
        <authorList>
            <person name="Xie T."/>
            <person name="Zhang Q."/>
            <person name="Deng J."/>
            <person name="Li X."/>
        </authorList>
    </citation>
    <scope>NUCLEOTIDE SEQUENCE</scope>
    <source>
        <strain evidence="1">AC1520</strain>
    </source>
</reference>
<dbReference type="AlphaFoldDB" id="A0AAJ5Z5V1"/>
<accession>A0AAJ5Z5V1</accession>
<name>A0AAJ5Z5V1_AERCA</name>
<dbReference type="Proteomes" id="UP001218423">
    <property type="component" value="Chromosome"/>
</dbReference>
<gene>
    <name evidence="1" type="ORF">P5S46_18830</name>
</gene>
<organism evidence="1 2">
    <name type="scientific">Aeromonas caviae</name>
    <name type="common">Aeromonas punctata</name>
    <dbReference type="NCBI Taxonomy" id="648"/>
    <lineage>
        <taxon>Bacteria</taxon>
        <taxon>Pseudomonadati</taxon>
        <taxon>Pseudomonadota</taxon>
        <taxon>Gammaproteobacteria</taxon>
        <taxon>Aeromonadales</taxon>
        <taxon>Aeromonadaceae</taxon>
        <taxon>Aeromonas</taxon>
    </lineage>
</organism>